<sequence length="295" mass="33359">MRYIDLDLLVGRTDAQPLIEAAEAARHAICAASDASARKALINANRERWVAFRPVFQAVFGEKCWYTESRNPGTDDDVDHYRPKGRIAERPGHGGYWWEALHWRNFRLSCHRANRLRENPETGETHGKGDRFPLIEEQDRWRRPSDACQERPALLDPTDPSDPPLLTFEIDGRVAVAPAHASDATAAKRVEISRIYLHLDWPAFVTDRRDLYATVLLKVGDGDKADAAFRRGEAGARDTLKAVARDLIRMVHDRATYSRAAVAYIHRFGDRDWVRRYVLPHIPAAALPGVPVAAQ</sequence>
<evidence type="ECO:0000313" key="1">
    <source>
        <dbReference type="EMBL" id="WPB86924.1"/>
    </source>
</evidence>
<protein>
    <recommendedName>
        <fullName evidence="3">HNH endonuclease</fullName>
    </recommendedName>
</protein>
<keyword evidence="2" id="KW-1185">Reference proteome</keyword>
<evidence type="ECO:0008006" key="3">
    <source>
        <dbReference type="Google" id="ProtNLM"/>
    </source>
</evidence>
<accession>A0ABZ0PMG1</accession>
<gene>
    <name evidence="1" type="ORF">R9Z33_08600</name>
</gene>
<dbReference type="RefSeq" id="WP_318650881.1">
    <property type="nucleotide sequence ID" value="NZ_CP137852.1"/>
</dbReference>
<dbReference type="Gene3D" id="1.10.30.50">
    <property type="match status" value="1"/>
</dbReference>
<organism evidence="1 2">
    <name type="scientific">Sediminicoccus rosea</name>
    <dbReference type="NCBI Taxonomy" id="1225128"/>
    <lineage>
        <taxon>Bacteria</taxon>
        <taxon>Pseudomonadati</taxon>
        <taxon>Pseudomonadota</taxon>
        <taxon>Alphaproteobacteria</taxon>
        <taxon>Acetobacterales</taxon>
        <taxon>Roseomonadaceae</taxon>
        <taxon>Sediminicoccus</taxon>
    </lineage>
</organism>
<reference evidence="1 2" key="1">
    <citation type="submission" date="2023-11" db="EMBL/GenBank/DDBJ databases">
        <title>Arctic aerobic anoxygenic photoheterotroph Sediminicoccus rosea KRV36 adapts its photosynthesis to long days of polar summer.</title>
        <authorList>
            <person name="Tomasch J."/>
            <person name="Kopejtka K."/>
            <person name="Bily T."/>
            <person name="Gardiner A.T."/>
            <person name="Gardian Z."/>
            <person name="Shivaramu S."/>
            <person name="Koblizek M."/>
            <person name="Engelhardt F."/>
            <person name="Kaftan D."/>
        </authorList>
    </citation>
    <scope>NUCLEOTIDE SEQUENCE [LARGE SCALE GENOMIC DNA]</scope>
    <source>
        <strain evidence="1 2">R-30</strain>
    </source>
</reference>
<evidence type="ECO:0000313" key="2">
    <source>
        <dbReference type="Proteomes" id="UP001305521"/>
    </source>
</evidence>
<name>A0ABZ0PMG1_9PROT</name>
<dbReference type="Proteomes" id="UP001305521">
    <property type="component" value="Chromosome"/>
</dbReference>
<proteinExistence type="predicted"/>
<dbReference type="EMBL" id="CP137852">
    <property type="protein sequence ID" value="WPB86924.1"/>
    <property type="molecule type" value="Genomic_DNA"/>
</dbReference>